<dbReference type="Gene3D" id="3.30.200.20">
    <property type="entry name" value="Phosphorylase Kinase, domain 1"/>
    <property type="match status" value="1"/>
</dbReference>
<evidence type="ECO:0000259" key="1">
    <source>
        <dbReference type="Pfam" id="PF01636"/>
    </source>
</evidence>
<gene>
    <name evidence="2" type="ORF">PENCOP_c004G00726</name>
</gene>
<dbReference type="Proteomes" id="UP000191500">
    <property type="component" value="Unassembled WGS sequence"/>
</dbReference>
<dbReference type="PANTHER" id="PTHR47829:SF1">
    <property type="entry name" value="HAD FAMILY PHOSPHATASE"/>
    <property type="match status" value="1"/>
</dbReference>
<reference evidence="3" key="1">
    <citation type="journal article" date="2017" name="Nat. Microbiol.">
        <title>Global analysis of biosynthetic gene clusters reveals vast potential of secondary metabolite production in Penicillium species.</title>
        <authorList>
            <person name="Nielsen J.C."/>
            <person name="Grijseels S."/>
            <person name="Prigent S."/>
            <person name="Ji B."/>
            <person name="Dainat J."/>
            <person name="Nielsen K.F."/>
            <person name="Frisvad J.C."/>
            <person name="Workman M."/>
            <person name="Nielsen J."/>
        </authorList>
    </citation>
    <scope>NUCLEOTIDE SEQUENCE [LARGE SCALE GENOMIC DNA]</scope>
    <source>
        <strain evidence="3">IBT 31321</strain>
    </source>
</reference>
<dbReference type="InterPro" id="IPR041726">
    <property type="entry name" value="ACAD10_11_N"/>
</dbReference>
<dbReference type="AlphaFoldDB" id="A0A1V6UVD5"/>
<dbReference type="SUPFAM" id="SSF56112">
    <property type="entry name" value="Protein kinase-like (PK-like)"/>
    <property type="match status" value="1"/>
</dbReference>
<protein>
    <recommendedName>
        <fullName evidence="1">Aminoglycoside phosphotransferase domain-containing protein</fullName>
    </recommendedName>
</protein>
<evidence type="ECO:0000313" key="3">
    <source>
        <dbReference type="Proteomes" id="UP000191500"/>
    </source>
</evidence>
<feature type="domain" description="Aminoglycoside phosphotransferase" evidence="1">
    <location>
        <begin position="30"/>
        <end position="255"/>
    </location>
</feature>
<evidence type="ECO:0000313" key="2">
    <source>
        <dbReference type="EMBL" id="OQE42133.1"/>
    </source>
</evidence>
<dbReference type="CDD" id="cd05154">
    <property type="entry name" value="ACAD10_11_N-like"/>
    <property type="match status" value="1"/>
</dbReference>
<dbReference type="Pfam" id="PF01636">
    <property type="entry name" value="APH"/>
    <property type="match status" value="1"/>
</dbReference>
<organism evidence="2 3">
    <name type="scientific">Penicillium coprophilum</name>
    <dbReference type="NCBI Taxonomy" id="36646"/>
    <lineage>
        <taxon>Eukaryota</taxon>
        <taxon>Fungi</taxon>
        <taxon>Dikarya</taxon>
        <taxon>Ascomycota</taxon>
        <taxon>Pezizomycotina</taxon>
        <taxon>Eurotiomycetes</taxon>
        <taxon>Eurotiomycetidae</taxon>
        <taxon>Eurotiales</taxon>
        <taxon>Aspergillaceae</taxon>
        <taxon>Penicillium</taxon>
    </lineage>
</organism>
<comment type="caution">
    <text evidence="2">The sequence shown here is derived from an EMBL/GenBank/DDBJ whole genome shotgun (WGS) entry which is preliminary data.</text>
</comment>
<dbReference type="STRING" id="36646.A0A1V6UVD5"/>
<dbReference type="InterPro" id="IPR011009">
    <property type="entry name" value="Kinase-like_dom_sf"/>
</dbReference>
<sequence length="366" mass="41962">MAESVRQSIDISSLERYLNQFVREIKTPLDVKQFTFGQSNPTYLLTAIDEKQYVLRKKPPGQLPPQTHLIEREYAMIQYLQGTDVPVPKAYWLCREESIIGTPFFIMEFLEGRIFTDSTMPGVSPGDRTALWREAVRTLAKIHRIDLSAARQLEVGNPTKYYNRQISIFMSLSKAQSSVVDLKTKEKIGEVPYLDKMVHFFSKKAYQPRDRSTIVHGDYKIDNLIFHNSEPRIIGVLDWEMATIGNPLSDFCNLTHPYFWGGLKQNVELFRPGRMIGLPTRETCTHWYAEDAGWDPTADLPWGDAFFAFRTTSVLQSIKARYVQGHTSGDTAAYYASRVDESAFDAWELVNKVIKAQKNPVLESKL</sequence>
<dbReference type="PANTHER" id="PTHR47829">
    <property type="entry name" value="HYDROLASE, PUTATIVE (AFU_ORTHOLOGUE AFUA_1G12880)-RELATED"/>
    <property type="match status" value="1"/>
</dbReference>
<dbReference type="Gene3D" id="3.90.1200.10">
    <property type="match status" value="1"/>
</dbReference>
<dbReference type="EMBL" id="MDDG01000004">
    <property type="protein sequence ID" value="OQE42133.1"/>
    <property type="molecule type" value="Genomic_DNA"/>
</dbReference>
<dbReference type="InterPro" id="IPR002575">
    <property type="entry name" value="Aminoglycoside_PTrfase"/>
</dbReference>
<dbReference type="InterPro" id="IPR052898">
    <property type="entry name" value="ACAD10-like"/>
</dbReference>
<accession>A0A1V6UVD5</accession>
<keyword evidence="3" id="KW-1185">Reference proteome</keyword>
<proteinExistence type="predicted"/>
<name>A0A1V6UVD5_9EURO</name>